<sequence length="961" mass="108831">MDEDSTEFPSEFLYYGVTNERAAYPESVSTTGSDIQTFNRQLEEGDVNDDADSNLGVLAMKNINSDRDSSFVVDGCCKFSEVVIIKNEGSQPDIFPSASIEEANVYKSIDDLFTDKYNKNQVSEIQKEPLNSMGGTLQEKRNQKDDFGRKYGAIPKRTNPLVLQASTEIETEDALSSYTRNSLPSKFLKNLSDLKKNPSKIVQSLYKNVARSNEKGSKKEKMYGSEDCSGSFLHSFDKEKSSRKFTKKQKTIRKPVQNRLEVLVSVKNWVCEKFFKYSDEKDRMYKHNDQYAHKNSRDSFRQNIIWSNNENYVEIPSVKSTKPFGENIIWSNNENYIVIPSLNSTEPLGENFMLSNTENYVEIPGEKSVKPLGENINIIWSKSENFIEIPSEKSVKPVSRKSRPLVHKRPLETIYESSTEEEPYSENDSNSINSELKIKIDTRSAPAETLTDECDINGKSASSSMLKEERGLCETSLSTENMKEETVADDNVSVSSKIMKECGADALSTLKKTEIAIGKLSVSAEIILENDHSMDGKIKESYSERVETECSAKVSEHLDVRLQELTQMPTLESILGLERKGTACQIIDNPDSEGLIPFGNDFKAFGTESESDRFCCRYHNACSTSLEVYKSDNKTKCTSTNRQENSHTLVGNETYKKKDNDTVYINENALSIISENVSDDEDSNLFYCKISNLKIKSNAEALDGQKINDENRLSIISYDVSDDGESDLFYNKISDLKLKSNTKAFNDQEKNDENALNIISCDVSDDEKLDSVSYKMSNLKIKSNEGACHGLDQRSCECKAVDEIIYLKVNKANSQEVSQEKVEMSTKLAKNAGNLVFEQEQKYQEDSGNENTGFIGYLEQRNIIEKEVKIKEQGKSECVKMYQDTYRGDLKMKIKIIKKQGKIGYEVVNQDINLEDIKRNRKGGIEGYSSHDWNQEYDADDEDEVIEGIQSIIEKNLKNTK</sequence>
<proteinExistence type="predicted"/>
<dbReference type="AlphaFoldDB" id="A0AAV6VN52"/>
<gene>
    <name evidence="1" type="ORF">JTE90_013461</name>
</gene>
<organism evidence="1 2">
    <name type="scientific">Oedothorax gibbosus</name>
    <dbReference type="NCBI Taxonomy" id="931172"/>
    <lineage>
        <taxon>Eukaryota</taxon>
        <taxon>Metazoa</taxon>
        <taxon>Ecdysozoa</taxon>
        <taxon>Arthropoda</taxon>
        <taxon>Chelicerata</taxon>
        <taxon>Arachnida</taxon>
        <taxon>Araneae</taxon>
        <taxon>Araneomorphae</taxon>
        <taxon>Entelegynae</taxon>
        <taxon>Araneoidea</taxon>
        <taxon>Linyphiidae</taxon>
        <taxon>Erigoninae</taxon>
        <taxon>Oedothorax</taxon>
    </lineage>
</organism>
<name>A0AAV6VN52_9ARAC</name>
<comment type="caution">
    <text evidence="1">The sequence shown here is derived from an EMBL/GenBank/DDBJ whole genome shotgun (WGS) entry which is preliminary data.</text>
</comment>
<dbReference type="Proteomes" id="UP000827092">
    <property type="component" value="Unassembled WGS sequence"/>
</dbReference>
<protein>
    <submittedName>
        <fullName evidence="1">Uncharacterized protein</fullName>
    </submittedName>
</protein>
<evidence type="ECO:0000313" key="2">
    <source>
        <dbReference type="Proteomes" id="UP000827092"/>
    </source>
</evidence>
<accession>A0AAV6VN52</accession>
<evidence type="ECO:0000313" key="1">
    <source>
        <dbReference type="EMBL" id="KAG8197334.1"/>
    </source>
</evidence>
<keyword evidence="2" id="KW-1185">Reference proteome</keyword>
<reference evidence="1 2" key="1">
    <citation type="journal article" date="2022" name="Nat. Ecol. Evol.">
        <title>A masculinizing supergene underlies an exaggerated male reproductive morph in a spider.</title>
        <authorList>
            <person name="Hendrickx F."/>
            <person name="De Corte Z."/>
            <person name="Sonet G."/>
            <person name="Van Belleghem S.M."/>
            <person name="Kostlbacher S."/>
            <person name="Vangestel C."/>
        </authorList>
    </citation>
    <scope>NUCLEOTIDE SEQUENCE [LARGE SCALE GENOMIC DNA]</scope>
    <source>
        <strain evidence="1">W744_W776</strain>
    </source>
</reference>
<dbReference type="EMBL" id="JAFNEN010000056">
    <property type="protein sequence ID" value="KAG8197334.1"/>
    <property type="molecule type" value="Genomic_DNA"/>
</dbReference>